<keyword evidence="2" id="KW-0614">Plasmid</keyword>
<feature type="transmembrane region" description="Helical" evidence="1">
    <location>
        <begin position="38"/>
        <end position="59"/>
    </location>
</feature>
<keyword evidence="1" id="KW-0812">Transmembrane</keyword>
<accession>A0AAX1G0R3</accession>
<evidence type="ECO:0000313" key="3">
    <source>
        <dbReference type="Proteomes" id="UP000464718"/>
    </source>
</evidence>
<feature type="transmembrane region" description="Helical" evidence="1">
    <location>
        <begin position="12"/>
        <end position="32"/>
    </location>
</feature>
<dbReference type="EMBL" id="CP034302">
    <property type="protein sequence ID" value="QHH13210.1"/>
    <property type="molecule type" value="Genomic_DNA"/>
</dbReference>
<protein>
    <submittedName>
        <fullName evidence="2">Uncharacterized protein</fullName>
    </submittedName>
</protein>
<sequence>MSTTKTKRKRPYSALILLFFITVFVVALALTLDTDSMVSAAYSLPSLAWRLITYSIMLMKTGRETRLTLSVFAAFNEFVIWTYWTGAFPWS</sequence>
<reference evidence="2 3" key="1">
    <citation type="submission" date="2018-12" db="EMBL/GenBank/DDBJ databases">
        <title>Genomic insights into the evolutionary origins and pathogenicity of five Vibrio parahaemolyticus strains isolated from the shrimp with acute hepatopancreatic necrosis disease (AHPND).</title>
        <authorList>
            <person name="Yang Q."/>
            <person name="Dong X."/>
            <person name="Xie G."/>
            <person name="Fu S."/>
            <person name="Zou P."/>
            <person name="Sun J."/>
            <person name="Wang Y."/>
            <person name="Huang J."/>
        </authorList>
    </citation>
    <scope>NUCLEOTIDE SEQUENCE [LARGE SCALE GENOMIC DNA]</scope>
    <source>
        <strain evidence="2 3">20160303005-1</strain>
        <plasmid evidence="3">pvpsd2016-3</plasmid>
    </source>
</reference>
<dbReference type="RefSeq" id="WP_086482452.1">
    <property type="nucleotide sequence ID" value="NZ_CP034302.1"/>
</dbReference>
<proteinExistence type="predicted"/>
<dbReference type="Proteomes" id="UP000464718">
    <property type="component" value="Plasmid pvpsd2016-3"/>
</dbReference>
<organism evidence="2 3">
    <name type="scientific">Vibrio parahaemolyticus</name>
    <dbReference type="NCBI Taxonomy" id="670"/>
    <lineage>
        <taxon>Bacteria</taxon>
        <taxon>Pseudomonadati</taxon>
        <taxon>Pseudomonadota</taxon>
        <taxon>Gammaproteobacteria</taxon>
        <taxon>Vibrionales</taxon>
        <taxon>Vibrionaceae</taxon>
        <taxon>Vibrio</taxon>
    </lineage>
</organism>
<geneLocation type="plasmid" evidence="3">
    <name>pvpsd2016-3</name>
</geneLocation>
<evidence type="ECO:0000256" key="1">
    <source>
        <dbReference type="SAM" id="Phobius"/>
    </source>
</evidence>
<gene>
    <name evidence="2" type="ORF">EHC69_28545</name>
</gene>
<evidence type="ECO:0000313" key="2">
    <source>
        <dbReference type="EMBL" id="QHH13210.1"/>
    </source>
</evidence>
<keyword evidence="1" id="KW-1133">Transmembrane helix</keyword>
<feature type="transmembrane region" description="Helical" evidence="1">
    <location>
        <begin position="66"/>
        <end position="84"/>
    </location>
</feature>
<name>A0AAX1G0R3_VIBPH</name>
<keyword evidence="1" id="KW-0472">Membrane</keyword>
<dbReference type="AlphaFoldDB" id="A0AAX1G0R3"/>